<dbReference type="PANTHER" id="PTHR11728:SF8">
    <property type="entry name" value="GLYCEROL-3-PHOSPHATE DEHYDROGENASE [NAD(+)]-RELATED"/>
    <property type="match status" value="1"/>
</dbReference>
<dbReference type="GO" id="GO:0047952">
    <property type="term" value="F:glycerol-3-phosphate dehydrogenase [NAD(P)+] activity"/>
    <property type="evidence" value="ECO:0007669"/>
    <property type="project" value="TreeGrafter"/>
</dbReference>
<proteinExistence type="predicted"/>
<comment type="caution">
    <text evidence="3">The sequence shown here is derived from an EMBL/GenBank/DDBJ whole genome shotgun (WGS) entry which is preliminary data.</text>
</comment>
<dbReference type="SUPFAM" id="SSF51735">
    <property type="entry name" value="NAD(P)-binding Rossmann-fold domains"/>
    <property type="match status" value="1"/>
</dbReference>
<dbReference type="AlphaFoldDB" id="A0A834NLK6"/>
<dbReference type="PRINTS" id="PR00077">
    <property type="entry name" value="GPDHDRGNASE"/>
</dbReference>
<name>A0A834NLK6_VESVU</name>
<dbReference type="InterPro" id="IPR006168">
    <property type="entry name" value="G3P_DH_NAD-dep"/>
</dbReference>
<feature type="domain" description="Glycerol-3-phosphate dehydrogenase NAD-dependent N-terminal" evidence="2">
    <location>
        <begin position="10"/>
        <end position="79"/>
    </location>
</feature>
<accession>A0A834NLK6</accession>
<dbReference type="Gene3D" id="3.40.50.720">
    <property type="entry name" value="NAD(P)-binding Rossmann-like Domain"/>
    <property type="match status" value="1"/>
</dbReference>
<dbReference type="PANTHER" id="PTHR11728">
    <property type="entry name" value="GLYCEROL-3-PHOSPHATE DEHYDROGENASE"/>
    <property type="match status" value="1"/>
</dbReference>
<organism evidence="3 4">
    <name type="scientific">Vespula vulgaris</name>
    <name type="common">Yellow jacket</name>
    <name type="synonym">Wasp</name>
    <dbReference type="NCBI Taxonomy" id="7454"/>
    <lineage>
        <taxon>Eukaryota</taxon>
        <taxon>Metazoa</taxon>
        <taxon>Ecdysozoa</taxon>
        <taxon>Arthropoda</taxon>
        <taxon>Hexapoda</taxon>
        <taxon>Insecta</taxon>
        <taxon>Pterygota</taxon>
        <taxon>Neoptera</taxon>
        <taxon>Endopterygota</taxon>
        <taxon>Hymenoptera</taxon>
        <taxon>Apocrita</taxon>
        <taxon>Aculeata</taxon>
        <taxon>Vespoidea</taxon>
        <taxon>Vespidae</taxon>
        <taxon>Vespinae</taxon>
        <taxon>Vespula</taxon>
    </lineage>
</organism>
<dbReference type="Proteomes" id="UP000614350">
    <property type="component" value="Unassembled WGS sequence"/>
</dbReference>
<dbReference type="Pfam" id="PF01210">
    <property type="entry name" value="NAD_Gly3P_dh_N"/>
    <property type="match status" value="1"/>
</dbReference>
<dbReference type="GO" id="GO:0051287">
    <property type="term" value="F:NAD binding"/>
    <property type="evidence" value="ECO:0007669"/>
    <property type="project" value="InterPro"/>
</dbReference>
<gene>
    <name evidence="3" type="ORF">HZH66_001144</name>
</gene>
<reference evidence="3" key="1">
    <citation type="journal article" date="2020" name="G3 (Bethesda)">
        <title>High-Quality Assemblies for Three Invasive Social Wasps from the &lt;i&gt;Vespula&lt;/i&gt; Genus.</title>
        <authorList>
            <person name="Harrop T.W.R."/>
            <person name="Guhlin J."/>
            <person name="McLaughlin G.M."/>
            <person name="Permina E."/>
            <person name="Stockwell P."/>
            <person name="Gilligan J."/>
            <person name="Le Lec M.F."/>
            <person name="Gruber M.A.M."/>
            <person name="Quinn O."/>
            <person name="Lovegrove M."/>
            <person name="Duncan E.J."/>
            <person name="Remnant E.J."/>
            <person name="Van Eeckhoven J."/>
            <person name="Graham B."/>
            <person name="Knapp R.A."/>
            <person name="Langford K.W."/>
            <person name="Kronenberg Z."/>
            <person name="Press M.O."/>
            <person name="Eacker S.M."/>
            <person name="Wilson-Rankin E.E."/>
            <person name="Purcell J."/>
            <person name="Lester P.J."/>
            <person name="Dearden P.K."/>
        </authorList>
    </citation>
    <scope>NUCLEOTIDE SEQUENCE</scope>
    <source>
        <strain evidence="3">Marl-1</strain>
    </source>
</reference>
<evidence type="ECO:0000256" key="1">
    <source>
        <dbReference type="ARBA" id="ARBA00023027"/>
    </source>
</evidence>
<dbReference type="InterPro" id="IPR011128">
    <property type="entry name" value="G3P_DH_NAD-dep_N"/>
</dbReference>
<dbReference type="InterPro" id="IPR036291">
    <property type="entry name" value="NAD(P)-bd_dom_sf"/>
</dbReference>
<dbReference type="GO" id="GO:0046168">
    <property type="term" value="P:glycerol-3-phosphate catabolic process"/>
    <property type="evidence" value="ECO:0007669"/>
    <property type="project" value="InterPro"/>
</dbReference>
<protein>
    <recommendedName>
        <fullName evidence="2">Glycerol-3-phosphate dehydrogenase NAD-dependent N-terminal domain-containing protein</fullName>
    </recommendedName>
</protein>
<evidence type="ECO:0000313" key="3">
    <source>
        <dbReference type="EMBL" id="KAF7412248.1"/>
    </source>
</evidence>
<keyword evidence="4" id="KW-1185">Reference proteome</keyword>
<dbReference type="EMBL" id="JACSEA010000001">
    <property type="protein sequence ID" value="KAF7412248.1"/>
    <property type="molecule type" value="Genomic_DNA"/>
</dbReference>
<evidence type="ECO:0000313" key="4">
    <source>
        <dbReference type="Proteomes" id="UP000614350"/>
    </source>
</evidence>
<dbReference type="GO" id="GO:0005829">
    <property type="term" value="C:cytosol"/>
    <property type="evidence" value="ECO:0007669"/>
    <property type="project" value="TreeGrafter"/>
</dbReference>
<sequence>MLETMAEKLNVCIVGSGNWGSAIAKIIGANVSKYNNKFVQRVPMYVYEEIINNQKLTSIINELHENIKYLPGHKLPENV</sequence>
<evidence type="ECO:0000259" key="2">
    <source>
        <dbReference type="Pfam" id="PF01210"/>
    </source>
</evidence>
<keyword evidence="1" id="KW-0520">NAD</keyword>